<dbReference type="STRING" id="913024.SAMN05421741_14114"/>
<reference evidence="2" key="1">
    <citation type="submission" date="2016-10" db="EMBL/GenBank/DDBJ databases">
        <authorList>
            <person name="Varghese N."/>
            <person name="Submissions S."/>
        </authorList>
    </citation>
    <scope>NUCLEOTIDE SEQUENCE [LARGE SCALE GENOMIC DNA]</scope>
    <source>
        <strain evidence="2">DS-12</strain>
    </source>
</reference>
<sequence length="56" mass="6265">EEIVGRSGFVISSNFQRARWYDGKVYTWIGRSVRGGRGEGNSGLKFDILADKEPDS</sequence>
<keyword evidence="2" id="KW-1185">Reference proteome</keyword>
<evidence type="ECO:0000313" key="2">
    <source>
        <dbReference type="Proteomes" id="UP000199036"/>
    </source>
</evidence>
<accession>A0A1I5GGF8</accession>
<organism evidence="1 2">
    <name type="scientific">Paenimyroides ummariense</name>
    <dbReference type="NCBI Taxonomy" id="913024"/>
    <lineage>
        <taxon>Bacteria</taxon>
        <taxon>Pseudomonadati</taxon>
        <taxon>Bacteroidota</taxon>
        <taxon>Flavobacteriia</taxon>
        <taxon>Flavobacteriales</taxon>
        <taxon>Flavobacteriaceae</taxon>
        <taxon>Paenimyroides</taxon>
    </lineage>
</organism>
<protein>
    <submittedName>
        <fullName evidence="1">Uncharacterized protein</fullName>
    </submittedName>
</protein>
<feature type="non-terminal residue" evidence="1">
    <location>
        <position position="1"/>
    </location>
</feature>
<dbReference type="EMBL" id="FOVI01000041">
    <property type="protein sequence ID" value="SFO35104.1"/>
    <property type="molecule type" value="Genomic_DNA"/>
</dbReference>
<dbReference type="AlphaFoldDB" id="A0A1I5GGF8"/>
<name>A0A1I5GGF8_9FLAO</name>
<proteinExistence type="predicted"/>
<dbReference type="Proteomes" id="UP000199036">
    <property type="component" value="Unassembled WGS sequence"/>
</dbReference>
<evidence type="ECO:0000313" key="1">
    <source>
        <dbReference type="EMBL" id="SFO35104.1"/>
    </source>
</evidence>
<gene>
    <name evidence="1" type="ORF">SAMN05421741_14114</name>
</gene>